<dbReference type="EMBL" id="CP000790">
    <property type="protein sequence ID" value="ABU73643.1"/>
    <property type="molecule type" value="Genomic_DNA"/>
</dbReference>
<sequence>MTQQQNKNLSSEQKKRLRIVFNSYAFIVIPFLIIAFIKVYQLGVFEGAKALFMLSDWSLISFVIFSQSMCTYLTLLGEKKEFDAPYMVTVFLRYRSGPQWLDT</sequence>
<keyword evidence="1" id="KW-0812">Transmembrane</keyword>
<feature type="transmembrane region" description="Helical" evidence="1">
    <location>
        <begin position="20"/>
        <end position="37"/>
    </location>
</feature>
<name>A7N533_VIBC1</name>
<dbReference type="KEGG" id="vha:VIBHAR_05749"/>
<reference evidence="2 3" key="1">
    <citation type="submission" date="2007-08" db="EMBL/GenBank/DDBJ databases">
        <authorList>
            <consortium name="The Vibrio harveyi Genome Sequencing Project"/>
            <person name="Bassler B."/>
            <person name="Clifton S.W."/>
            <person name="Fulton L."/>
            <person name="Delehaunty K."/>
            <person name="Fronick C."/>
            <person name="Harrison M."/>
            <person name="Markivic C."/>
            <person name="Fulton R."/>
            <person name="Tin-Wollam A.-M."/>
            <person name="Shah N."/>
            <person name="Pepin K."/>
            <person name="Nash W."/>
            <person name="Thiruvilangam P."/>
            <person name="Bhonagiri V."/>
            <person name="Waters C."/>
            <person name="Tu K.C."/>
            <person name="Irgon J."/>
            <person name="Wilson R.K."/>
        </authorList>
    </citation>
    <scope>NUCLEOTIDE SEQUENCE [LARGE SCALE GENOMIC DNA]</scope>
    <source>
        <strain evidence="3">ATCC BAA-1116 / BB120</strain>
    </source>
</reference>
<dbReference type="AlphaFoldDB" id="A7N533"/>
<dbReference type="PATRIC" id="fig|338187.36.peg.4624"/>
<evidence type="ECO:0000313" key="2">
    <source>
        <dbReference type="EMBL" id="ABU73643.1"/>
    </source>
</evidence>
<accession>A7N533</accession>
<keyword evidence="1" id="KW-0472">Membrane</keyword>
<proteinExistence type="predicted"/>
<organism evidence="2 3">
    <name type="scientific">Vibrio campbellii (strain ATCC BAA-1116)</name>
    <dbReference type="NCBI Taxonomy" id="2902295"/>
    <lineage>
        <taxon>Bacteria</taxon>
        <taxon>Pseudomonadati</taxon>
        <taxon>Pseudomonadota</taxon>
        <taxon>Gammaproteobacteria</taxon>
        <taxon>Vibrionales</taxon>
        <taxon>Vibrionaceae</taxon>
        <taxon>Vibrio</taxon>
    </lineage>
</organism>
<feature type="transmembrane region" description="Helical" evidence="1">
    <location>
        <begin position="57"/>
        <end position="77"/>
    </location>
</feature>
<dbReference type="Proteomes" id="UP000008152">
    <property type="component" value="Chromosome II"/>
</dbReference>
<gene>
    <name evidence="2" type="ordered locus">VIBHAR_05749</name>
</gene>
<evidence type="ECO:0000256" key="1">
    <source>
        <dbReference type="SAM" id="Phobius"/>
    </source>
</evidence>
<keyword evidence="1" id="KW-1133">Transmembrane helix</keyword>
<protein>
    <submittedName>
        <fullName evidence="2">Uncharacterized protein</fullName>
    </submittedName>
</protein>
<evidence type="ECO:0000313" key="3">
    <source>
        <dbReference type="Proteomes" id="UP000008152"/>
    </source>
</evidence>